<feature type="active site" evidence="10">
    <location>
        <position position="142"/>
    </location>
</feature>
<evidence type="ECO:0000259" key="12">
    <source>
        <dbReference type="Pfam" id="PF08544"/>
    </source>
</evidence>
<dbReference type="PIRSF" id="PIRSF010376">
    <property type="entry name" value="IspE"/>
    <property type="match status" value="1"/>
</dbReference>
<comment type="similarity">
    <text evidence="1 10">Belongs to the GHMP kinase family. IspE subfamily.</text>
</comment>
<dbReference type="GO" id="GO:0005524">
    <property type="term" value="F:ATP binding"/>
    <property type="evidence" value="ECO:0007669"/>
    <property type="project" value="UniProtKB-UniRule"/>
</dbReference>
<feature type="binding site" evidence="10">
    <location>
        <begin position="100"/>
        <end position="110"/>
    </location>
    <ligand>
        <name>ATP</name>
        <dbReference type="ChEBI" id="CHEBI:30616"/>
    </ligand>
</feature>
<evidence type="ECO:0000256" key="5">
    <source>
        <dbReference type="ARBA" id="ARBA00022741"/>
    </source>
</evidence>
<dbReference type="NCBIfam" id="TIGR00154">
    <property type="entry name" value="ispE"/>
    <property type="match status" value="1"/>
</dbReference>
<comment type="catalytic activity">
    <reaction evidence="10">
        <text>4-CDP-2-C-methyl-D-erythritol + ATP = 4-CDP-2-C-methyl-D-erythritol 2-phosphate + ADP + H(+)</text>
        <dbReference type="Rhea" id="RHEA:18437"/>
        <dbReference type="ChEBI" id="CHEBI:15378"/>
        <dbReference type="ChEBI" id="CHEBI:30616"/>
        <dbReference type="ChEBI" id="CHEBI:57823"/>
        <dbReference type="ChEBI" id="CHEBI:57919"/>
        <dbReference type="ChEBI" id="CHEBI:456216"/>
        <dbReference type="EC" id="2.7.1.148"/>
    </reaction>
</comment>
<evidence type="ECO:0000256" key="3">
    <source>
        <dbReference type="ARBA" id="ARBA00017473"/>
    </source>
</evidence>
<keyword evidence="14" id="KW-1185">Reference proteome</keyword>
<evidence type="ECO:0000256" key="8">
    <source>
        <dbReference type="ARBA" id="ARBA00023229"/>
    </source>
</evidence>
<dbReference type="InterPro" id="IPR014721">
    <property type="entry name" value="Ribsml_uS5_D2-typ_fold_subgr"/>
</dbReference>
<dbReference type="PANTHER" id="PTHR43527:SF2">
    <property type="entry name" value="4-DIPHOSPHOCYTIDYL-2-C-METHYL-D-ERYTHRITOL KINASE, CHLOROPLASTIC"/>
    <property type="match status" value="1"/>
</dbReference>
<dbReference type="SUPFAM" id="SSF54211">
    <property type="entry name" value="Ribosomal protein S5 domain 2-like"/>
    <property type="match status" value="1"/>
</dbReference>
<sequence>MNNISQPFYTFPSPAKLNLFLHIVGRREDGYHELETLFQFLDYGDLIEISTTTSSNEINLLTPIAGVSNHDNLMVKAAILLQNYTNCSAGAYLKIKKILPMGGGLGGGSSNAATVLLALNVLWKLNLSIQTLSKLGLSLGADVPIFINGYAALARGVGEQLSAVYPKEYWYLVTKPDVHISTATIFNDKNLPRNSPRLTSNDVEIESCRNDCETLVINRYPEVAKLLTWLVEYAPSRMTGTGACIFSRFTTRKEALLIQSKLPQGIESFVAQGINQSNLHSTLAEIALTIPPNN</sequence>
<keyword evidence="8 10" id="KW-0414">Isoprene biosynthesis</keyword>
<evidence type="ECO:0000256" key="6">
    <source>
        <dbReference type="ARBA" id="ARBA00022777"/>
    </source>
</evidence>
<evidence type="ECO:0000313" key="14">
    <source>
        <dbReference type="Proteomes" id="UP000537141"/>
    </source>
</evidence>
<dbReference type="Proteomes" id="UP000537141">
    <property type="component" value="Unassembled WGS sequence"/>
</dbReference>
<name>A0A7X0TUE9_9GAMM</name>
<dbReference type="SUPFAM" id="SSF55060">
    <property type="entry name" value="GHMP Kinase, C-terminal domain"/>
    <property type="match status" value="1"/>
</dbReference>
<dbReference type="InterPro" id="IPR020568">
    <property type="entry name" value="Ribosomal_Su5_D2-typ_SF"/>
</dbReference>
<organism evidence="13 14">
    <name type="scientific">Thalassotalea piscium</name>
    <dbReference type="NCBI Taxonomy" id="1230533"/>
    <lineage>
        <taxon>Bacteria</taxon>
        <taxon>Pseudomonadati</taxon>
        <taxon>Pseudomonadota</taxon>
        <taxon>Gammaproteobacteria</taxon>
        <taxon>Alteromonadales</taxon>
        <taxon>Colwelliaceae</taxon>
        <taxon>Thalassotalea</taxon>
    </lineage>
</organism>
<gene>
    <name evidence="10" type="primary">ispE</name>
    <name evidence="13" type="ORF">HNQ55_002662</name>
</gene>
<evidence type="ECO:0000256" key="7">
    <source>
        <dbReference type="ARBA" id="ARBA00022840"/>
    </source>
</evidence>
<evidence type="ECO:0000256" key="9">
    <source>
        <dbReference type="ARBA" id="ARBA00032554"/>
    </source>
</evidence>
<dbReference type="EC" id="2.7.1.148" evidence="2 10"/>
<dbReference type="InterPro" id="IPR006204">
    <property type="entry name" value="GHMP_kinase_N_dom"/>
</dbReference>
<dbReference type="Pfam" id="PF00288">
    <property type="entry name" value="GHMP_kinases_N"/>
    <property type="match status" value="1"/>
</dbReference>
<comment type="function">
    <text evidence="10">Catalyzes the phosphorylation of the position 2 hydroxy group of 4-diphosphocytidyl-2C-methyl-D-erythritol.</text>
</comment>
<feature type="domain" description="GHMP kinase C-terminal" evidence="12">
    <location>
        <begin position="207"/>
        <end position="263"/>
    </location>
</feature>
<feature type="domain" description="GHMP kinase N-terminal" evidence="11">
    <location>
        <begin position="72"/>
        <end position="149"/>
    </location>
</feature>
<evidence type="ECO:0000259" key="11">
    <source>
        <dbReference type="Pfam" id="PF00288"/>
    </source>
</evidence>
<dbReference type="InterPro" id="IPR004424">
    <property type="entry name" value="IspE"/>
</dbReference>
<dbReference type="UniPathway" id="UPA00056">
    <property type="reaction ID" value="UER00094"/>
</dbReference>
<dbReference type="GO" id="GO:0019288">
    <property type="term" value="P:isopentenyl diphosphate biosynthetic process, methylerythritol 4-phosphate pathway"/>
    <property type="evidence" value="ECO:0007669"/>
    <property type="project" value="UniProtKB-UniRule"/>
</dbReference>
<dbReference type="PANTHER" id="PTHR43527">
    <property type="entry name" value="4-DIPHOSPHOCYTIDYL-2-C-METHYL-D-ERYTHRITOL KINASE, CHLOROPLASTIC"/>
    <property type="match status" value="1"/>
</dbReference>
<keyword evidence="5 10" id="KW-0547">Nucleotide-binding</keyword>
<dbReference type="AlphaFoldDB" id="A0A7X0TUE9"/>
<feature type="active site" evidence="10">
    <location>
        <position position="16"/>
    </location>
</feature>
<evidence type="ECO:0000313" key="13">
    <source>
        <dbReference type="EMBL" id="MBB6544138.1"/>
    </source>
</evidence>
<dbReference type="HAMAP" id="MF_00061">
    <property type="entry name" value="IspE"/>
    <property type="match status" value="1"/>
</dbReference>
<dbReference type="InterPro" id="IPR036554">
    <property type="entry name" value="GHMP_kinase_C_sf"/>
</dbReference>
<dbReference type="Pfam" id="PF08544">
    <property type="entry name" value="GHMP_kinases_C"/>
    <property type="match status" value="1"/>
</dbReference>
<proteinExistence type="inferred from homology"/>
<comment type="pathway">
    <text evidence="10">Isoprenoid biosynthesis; isopentenyl diphosphate biosynthesis via DXP pathway; isopentenyl diphosphate from 1-deoxy-D-xylulose 5-phosphate: step 3/6.</text>
</comment>
<dbReference type="GO" id="GO:0050515">
    <property type="term" value="F:4-(cytidine 5'-diphospho)-2-C-methyl-D-erythritol kinase activity"/>
    <property type="evidence" value="ECO:0007669"/>
    <property type="project" value="UniProtKB-UniRule"/>
</dbReference>
<dbReference type="Gene3D" id="3.30.230.10">
    <property type="match status" value="1"/>
</dbReference>
<keyword evidence="6 10" id="KW-0418">Kinase</keyword>
<dbReference type="InterPro" id="IPR013750">
    <property type="entry name" value="GHMP_kinase_C_dom"/>
</dbReference>
<keyword evidence="4 10" id="KW-0808">Transferase</keyword>
<dbReference type="GO" id="GO:0016114">
    <property type="term" value="P:terpenoid biosynthetic process"/>
    <property type="evidence" value="ECO:0007669"/>
    <property type="project" value="UniProtKB-UniRule"/>
</dbReference>
<evidence type="ECO:0000256" key="4">
    <source>
        <dbReference type="ARBA" id="ARBA00022679"/>
    </source>
</evidence>
<protein>
    <recommendedName>
        <fullName evidence="3 10">4-diphosphocytidyl-2-C-methyl-D-erythritol kinase</fullName>
        <shortName evidence="10">CMK</shortName>
        <ecNumber evidence="2 10">2.7.1.148</ecNumber>
    </recommendedName>
    <alternativeName>
        <fullName evidence="9 10">4-(cytidine-5'-diphospho)-2-C-methyl-D-erythritol kinase</fullName>
    </alternativeName>
</protein>
<dbReference type="EMBL" id="JACHHU010000024">
    <property type="protein sequence ID" value="MBB6544138.1"/>
    <property type="molecule type" value="Genomic_DNA"/>
</dbReference>
<evidence type="ECO:0000256" key="10">
    <source>
        <dbReference type="HAMAP-Rule" id="MF_00061"/>
    </source>
</evidence>
<keyword evidence="7 10" id="KW-0067">ATP-binding</keyword>
<evidence type="ECO:0000256" key="2">
    <source>
        <dbReference type="ARBA" id="ARBA00012052"/>
    </source>
</evidence>
<evidence type="ECO:0000256" key="1">
    <source>
        <dbReference type="ARBA" id="ARBA00009684"/>
    </source>
</evidence>
<reference evidence="13 14" key="1">
    <citation type="submission" date="2020-08" db="EMBL/GenBank/DDBJ databases">
        <title>Genomic Encyclopedia of Type Strains, Phase IV (KMG-IV): sequencing the most valuable type-strain genomes for metagenomic binning, comparative biology and taxonomic classification.</title>
        <authorList>
            <person name="Goeker M."/>
        </authorList>
    </citation>
    <scope>NUCLEOTIDE SEQUENCE [LARGE SCALE GENOMIC DNA]</scope>
    <source>
        <strain evidence="13 14">DSM 26287</strain>
    </source>
</reference>
<comment type="caution">
    <text evidence="13">The sequence shown here is derived from an EMBL/GenBank/DDBJ whole genome shotgun (WGS) entry which is preliminary data.</text>
</comment>
<accession>A0A7X0TUE9</accession>
<dbReference type="Gene3D" id="3.30.70.890">
    <property type="entry name" value="GHMP kinase, C-terminal domain"/>
    <property type="match status" value="1"/>
</dbReference>